<gene>
    <name evidence="1" type="ORF">N5C08_19870</name>
</gene>
<sequence length="189" mass="21678">MFNHVYDRSFVAHVACITPMLEGYLNFAKLAEKDGRAAFTADDYMIITPVAGREPHRLWFRCMEDEHGIRYYDIQSWSRRTGRDFNTKVRNLELTNNGYAKLYKEPTATDRLWSVMTLQDDEFVSVGDDLAPGQHIEAQIWTPTNLALCGYGRTEVADQWMAYAVSHGGPVLDLRLEITDIGEELLDDH</sequence>
<dbReference type="Proteomes" id="UP001064504">
    <property type="component" value="Chromosome"/>
</dbReference>
<dbReference type="RefSeq" id="WP_261744084.1">
    <property type="nucleotide sequence ID" value="NZ_CP104557.1"/>
</dbReference>
<reference evidence="1" key="1">
    <citation type="submission" date="2022-09" db="EMBL/GenBank/DDBJ databases">
        <title>Complete genome sequence of Pseudomonas promysalinigenes strain RL-WG26, a newly isolated PGPR with the potential for plant salinity stress alleviation.</title>
        <authorList>
            <person name="Ren L."/>
            <person name="Wang G."/>
            <person name="Hu H."/>
        </authorList>
    </citation>
    <scope>NUCLEOTIDE SEQUENCE</scope>
    <source>
        <strain evidence="1">RL-WG26</strain>
    </source>
</reference>
<evidence type="ECO:0000313" key="1">
    <source>
        <dbReference type="EMBL" id="UXH39200.1"/>
    </source>
</evidence>
<protein>
    <submittedName>
        <fullName evidence="1">Uncharacterized protein</fullName>
    </submittedName>
</protein>
<evidence type="ECO:0000313" key="2">
    <source>
        <dbReference type="Proteomes" id="UP001064504"/>
    </source>
</evidence>
<name>A0ABY6AJM8_9PSED</name>
<keyword evidence="2" id="KW-1185">Reference proteome</keyword>
<dbReference type="EMBL" id="CP104557">
    <property type="protein sequence ID" value="UXH39200.1"/>
    <property type="molecule type" value="Genomic_DNA"/>
</dbReference>
<proteinExistence type="predicted"/>
<organism evidence="1 2">
    <name type="scientific">Pseudomonas promysalinigenes</name>
    <dbReference type="NCBI Taxonomy" id="485898"/>
    <lineage>
        <taxon>Bacteria</taxon>
        <taxon>Pseudomonadati</taxon>
        <taxon>Pseudomonadota</taxon>
        <taxon>Gammaproteobacteria</taxon>
        <taxon>Pseudomonadales</taxon>
        <taxon>Pseudomonadaceae</taxon>
        <taxon>Pseudomonas</taxon>
    </lineage>
</organism>
<accession>A0ABY6AJM8</accession>